<dbReference type="FunFam" id="1.10.510.10:FF:000810">
    <property type="entry name" value="Uncharacterized protein"/>
    <property type="match status" value="1"/>
</dbReference>
<feature type="domain" description="Protein kinase" evidence="1">
    <location>
        <begin position="19"/>
        <end position="275"/>
    </location>
</feature>
<dbReference type="PANTHER" id="PTHR24347">
    <property type="entry name" value="SERINE/THREONINE-PROTEIN KINASE"/>
    <property type="match status" value="1"/>
</dbReference>
<evidence type="ECO:0000313" key="2">
    <source>
        <dbReference type="EMBL" id="CAD8095212.1"/>
    </source>
</evidence>
<proteinExistence type="predicted"/>
<dbReference type="GO" id="GO:0005524">
    <property type="term" value="F:ATP binding"/>
    <property type="evidence" value="ECO:0007669"/>
    <property type="project" value="InterPro"/>
</dbReference>
<dbReference type="InterPro" id="IPR000719">
    <property type="entry name" value="Prot_kinase_dom"/>
</dbReference>
<dbReference type="Proteomes" id="UP000692954">
    <property type="component" value="Unassembled WGS sequence"/>
</dbReference>
<dbReference type="PROSITE" id="PS50011">
    <property type="entry name" value="PROTEIN_KINASE_DOM"/>
    <property type="match status" value="1"/>
</dbReference>
<keyword evidence="3" id="KW-1185">Reference proteome</keyword>
<dbReference type="OrthoDB" id="288729at2759"/>
<sequence>MQKTPFSFDLQMFSQNFEFNNKEIIGKGFDSVVYKVINKQDRNEYALKLTSFKDLQHKFNFQQEIRLLYHLNHDHIVKFYANSLDGSCILIEYMPFGHLGKLIDQRDIRIDIRIVKSIVNQIMSAIKYLHSMNIVHGDIKPENALISRDFIIKICDFGFAIVANSPNTKLRGGSEGYTAPELLINENYDAKKCEMFSLGVLFFVLFMGYRPFLSTHPQKQDKFWNYIKNQEWDKFWKIFETKNPDIGFRNYIQKLLCADPKERYTIEEAMQDDWFKSNQYTAQQLAPHLQKLLIKQ</sequence>
<organism evidence="2 3">
    <name type="scientific">Paramecium sonneborni</name>
    <dbReference type="NCBI Taxonomy" id="65129"/>
    <lineage>
        <taxon>Eukaryota</taxon>
        <taxon>Sar</taxon>
        <taxon>Alveolata</taxon>
        <taxon>Ciliophora</taxon>
        <taxon>Intramacronucleata</taxon>
        <taxon>Oligohymenophorea</taxon>
        <taxon>Peniculida</taxon>
        <taxon>Parameciidae</taxon>
        <taxon>Paramecium</taxon>
    </lineage>
</organism>
<dbReference type="GO" id="GO:0004672">
    <property type="term" value="F:protein kinase activity"/>
    <property type="evidence" value="ECO:0007669"/>
    <property type="project" value="InterPro"/>
</dbReference>
<dbReference type="EMBL" id="CAJJDN010000064">
    <property type="protein sequence ID" value="CAD8095212.1"/>
    <property type="molecule type" value="Genomic_DNA"/>
</dbReference>
<reference evidence="2" key="1">
    <citation type="submission" date="2021-01" db="EMBL/GenBank/DDBJ databases">
        <authorList>
            <consortium name="Genoscope - CEA"/>
            <person name="William W."/>
        </authorList>
    </citation>
    <scope>NUCLEOTIDE SEQUENCE</scope>
</reference>
<evidence type="ECO:0000313" key="3">
    <source>
        <dbReference type="Proteomes" id="UP000692954"/>
    </source>
</evidence>
<protein>
    <recommendedName>
        <fullName evidence="1">Protein kinase domain-containing protein</fullName>
    </recommendedName>
</protein>
<evidence type="ECO:0000259" key="1">
    <source>
        <dbReference type="PROSITE" id="PS50011"/>
    </source>
</evidence>
<gene>
    <name evidence="2" type="ORF">PSON_ATCC_30995.1.T0640062</name>
</gene>
<dbReference type="Pfam" id="PF00069">
    <property type="entry name" value="Pkinase"/>
    <property type="match status" value="1"/>
</dbReference>
<dbReference type="AlphaFoldDB" id="A0A8S1NSL3"/>
<comment type="caution">
    <text evidence="2">The sequence shown here is derived from an EMBL/GenBank/DDBJ whole genome shotgun (WGS) entry which is preliminary data.</text>
</comment>
<name>A0A8S1NSL3_9CILI</name>
<accession>A0A8S1NSL3</accession>
<dbReference type="SMART" id="SM00220">
    <property type="entry name" value="S_TKc"/>
    <property type="match status" value="1"/>
</dbReference>